<reference evidence="9 10" key="1">
    <citation type="submission" date="2023-04" db="EMBL/GenBank/DDBJ databases">
        <title>A long-awaited taxogenomic arrangement of the family Halomonadaceae.</title>
        <authorList>
            <person name="De La Haba R."/>
            <person name="Chuvochina M."/>
            <person name="Wittouck S."/>
            <person name="Arahal D.R."/>
            <person name="Sanchez-Porro C."/>
            <person name="Hugenholtz P."/>
            <person name="Ventosa A."/>
        </authorList>
    </citation>
    <scope>NUCLEOTIDE SEQUENCE [LARGE SCALE GENOMIC DNA]</scope>
    <source>
        <strain evidence="9 10">DSM 17332</strain>
    </source>
</reference>
<evidence type="ECO:0000256" key="6">
    <source>
        <dbReference type="ARBA" id="ARBA00037937"/>
    </source>
</evidence>
<organism evidence="9 10">
    <name type="scientific">Halomonas mongoliensis</name>
    <dbReference type="NCBI Taxonomy" id="321265"/>
    <lineage>
        <taxon>Bacteria</taxon>
        <taxon>Pseudomonadati</taxon>
        <taxon>Pseudomonadota</taxon>
        <taxon>Gammaproteobacteria</taxon>
        <taxon>Oceanospirillales</taxon>
        <taxon>Halomonadaceae</taxon>
        <taxon>Halomonas</taxon>
    </lineage>
</organism>
<keyword evidence="1 7" id="KW-1003">Cell membrane</keyword>
<evidence type="ECO:0000256" key="2">
    <source>
        <dbReference type="ARBA" id="ARBA00022692"/>
    </source>
</evidence>
<comment type="caution">
    <text evidence="9">The sequence shown here is derived from an EMBL/GenBank/DDBJ whole genome shotgun (WGS) entry which is preliminary data.</text>
</comment>
<keyword evidence="2 7" id="KW-0812">Transmembrane</keyword>
<sequence>MSDTPVSETTASGLEAVSLGGDALVGMATLGKTAAALALVLAIIFVASALLKRLQLHRQPTGGRLRVISAAAVGPRERVVIVQVEERWLVLGVGGGQVNKLHEMAAPPQESGAPPSGAGFEPGDSFATRFAKALRHNAGLKERAGVGRGKS</sequence>
<dbReference type="RefSeq" id="WP_309636975.1">
    <property type="nucleotide sequence ID" value="NZ_JARWAL010000009.1"/>
</dbReference>
<name>A0ABU1GMV4_9GAMM</name>
<evidence type="ECO:0000256" key="3">
    <source>
        <dbReference type="ARBA" id="ARBA00022989"/>
    </source>
</evidence>
<keyword evidence="9" id="KW-0969">Cilium</keyword>
<evidence type="ECO:0000256" key="5">
    <source>
        <dbReference type="ARBA" id="ARBA00023143"/>
    </source>
</evidence>
<evidence type="ECO:0000256" key="4">
    <source>
        <dbReference type="ARBA" id="ARBA00023136"/>
    </source>
</evidence>
<dbReference type="EMBL" id="JARWAL010000009">
    <property type="protein sequence ID" value="MDR5893354.1"/>
    <property type="molecule type" value="Genomic_DNA"/>
</dbReference>
<comment type="subcellular location">
    <subcellularLocation>
        <location evidence="7">Cell membrane</location>
    </subcellularLocation>
    <subcellularLocation>
        <location evidence="7">Bacterial flagellum basal body</location>
    </subcellularLocation>
</comment>
<dbReference type="PANTHER" id="PTHR38766">
    <property type="entry name" value="FLAGELLAR PROTEIN FLIO"/>
    <property type="match status" value="1"/>
</dbReference>
<evidence type="ECO:0000256" key="1">
    <source>
        <dbReference type="ARBA" id="ARBA00022475"/>
    </source>
</evidence>
<keyword evidence="5 7" id="KW-0975">Bacterial flagellum</keyword>
<evidence type="ECO:0000313" key="10">
    <source>
        <dbReference type="Proteomes" id="UP001252270"/>
    </source>
</evidence>
<keyword evidence="9" id="KW-0966">Cell projection</keyword>
<keyword evidence="3 7" id="KW-1133">Transmembrane helix</keyword>
<evidence type="ECO:0000256" key="8">
    <source>
        <dbReference type="SAM" id="MobiDB-lite"/>
    </source>
</evidence>
<dbReference type="InterPro" id="IPR052205">
    <property type="entry name" value="FliO/MopB"/>
</dbReference>
<feature type="region of interest" description="Disordered" evidence="8">
    <location>
        <begin position="105"/>
        <end position="124"/>
    </location>
</feature>
<dbReference type="NCBIfam" id="TIGR03500">
    <property type="entry name" value="FliO_TIGR"/>
    <property type="match status" value="1"/>
</dbReference>
<proteinExistence type="inferred from homology"/>
<keyword evidence="9" id="KW-0282">Flagellum</keyword>
<dbReference type="InterPro" id="IPR022781">
    <property type="entry name" value="Flagellar_biosynth_FliO"/>
</dbReference>
<dbReference type="Pfam" id="PF04347">
    <property type="entry name" value="FliO"/>
    <property type="match status" value="1"/>
</dbReference>
<evidence type="ECO:0000256" key="7">
    <source>
        <dbReference type="RuleBase" id="RU362064"/>
    </source>
</evidence>
<protein>
    <recommendedName>
        <fullName evidence="7">Flagellar protein</fullName>
    </recommendedName>
</protein>
<comment type="similarity">
    <text evidence="6 7">Belongs to the FliO/MopB family.</text>
</comment>
<keyword evidence="4 7" id="KW-0472">Membrane</keyword>
<dbReference type="PANTHER" id="PTHR38766:SF1">
    <property type="entry name" value="FLAGELLAR PROTEIN FLIO"/>
    <property type="match status" value="1"/>
</dbReference>
<keyword evidence="10" id="KW-1185">Reference proteome</keyword>
<gene>
    <name evidence="9" type="primary">fliO</name>
    <name evidence="9" type="ORF">QC820_11060</name>
</gene>
<dbReference type="Proteomes" id="UP001252270">
    <property type="component" value="Unassembled WGS sequence"/>
</dbReference>
<evidence type="ECO:0000313" key="9">
    <source>
        <dbReference type="EMBL" id="MDR5893354.1"/>
    </source>
</evidence>
<feature type="transmembrane region" description="Helical" evidence="7">
    <location>
        <begin position="34"/>
        <end position="51"/>
    </location>
</feature>
<accession>A0ABU1GMV4</accession>